<dbReference type="EMBL" id="KN550280">
    <property type="protein sequence ID" value="KHJ94568.1"/>
    <property type="molecule type" value="Genomic_DNA"/>
</dbReference>
<dbReference type="InterPro" id="IPR036465">
    <property type="entry name" value="vWFA_dom_sf"/>
</dbReference>
<dbReference type="Pfam" id="PF00092">
    <property type="entry name" value="VWA"/>
    <property type="match status" value="1"/>
</dbReference>
<protein>
    <recommendedName>
        <fullName evidence="1">VWFA domain-containing protein</fullName>
    </recommendedName>
</protein>
<dbReference type="SUPFAM" id="SSF53300">
    <property type="entry name" value="vWA-like"/>
    <property type="match status" value="1"/>
</dbReference>
<evidence type="ECO:0000313" key="3">
    <source>
        <dbReference type="Proteomes" id="UP000053660"/>
    </source>
</evidence>
<sequence length="75" mass="8168">MTNEGLAQVTANIATVLGPVTIAQGQGQHSRVSIITYGATATIVFNFTDFNSTDEMLNEMFKIECGIDEKANLWE</sequence>
<name>A0A0B1TAI9_OESDE</name>
<dbReference type="OrthoDB" id="5869583at2759"/>
<dbReference type="InterPro" id="IPR002035">
    <property type="entry name" value="VWF_A"/>
</dbReference>
<organism evidence="2 3">
    <name type="scientific">Oesophagostomum dentatum</name>
    <name type="common">Nodular worm</name>
    <dbReference type="NCBI Taxonomy" id="61180"/>
    <lineage>
        <taxon>Eukaryota</taxon>
        <taxon>Metazoa</taxon>
        <taxon>Ecdysozoa</taxon>
        <taxon>Nematoda</taxon>
        <taxon>Chromadorea</taxon>
        <taxon>Rhabditida</taxon>
        <taxon>Rhabditina</taxon>
        <taxon>Rhabditomorpha</taxon>
        <taxon>Strongyloidea</taxon>
        <taxon>Strongylidae</taxon>
        <taxon>Oesophagostomum</taxon>
    </lineage>
</organism>
<dbReference type="AlphaFoldDB" id="A0A0B1TAI9"/>
<evidence type="ECO:0000313" key="2">
    <source>
        <dbReference type="EMBL" id="KHJ94568.1"/>
    </source>
</evidence>
<gene>
    <name evidence="2" type="ORF">OESDEN_05499</name>
</gene>
<keyword evidence="3" id="KW-1185">Reference proteome</keyword>
<feature type="domain" description="VWFA" evidence="1">
    <location>
        <begin position="1"/>
        <end position="63"/>
    </location>
</feature>
<dbReference type="Gene3D" id="3.40.50.410">
    <property type="entry name" value="von Willebrand factor, type A domain"/>
    <property type="match status" value="1"/>
</dbReference>
<evidence type="ECO:0000259" key="1">
    <source>
        <dbReference type="Pfam" id="PF00092"/>
    </source>
</evidence>
<accession>A0A0B1TAI9</accession>
<reference evidence="2 3" key="1">
    <citation type="submission" date="2014-03" db="EMBL/GenBank/DDBJ databases">
        <title>Draft genome of the hookworm Oesophagostomum dentatum.</title>
        <authorList>
            <person name="Mitreva M."/>
        </authorList>
    </citation>
    <scope>NUCLEOTIDE SEQUENCE [LARGE SCALE GENOMIC DNA]</scope>
    <source>
        <strain evidence="2 3">OD-Hann</strain>
    </source>
</reference>
<dbReference type="Proteomes" id="UP000053660">
    <property type="component" value="Unassembled WGS sequence"/>
</dbReference>
<proteinExistence type="predicted"/>